<dbReference type="Gene3D" id="3.40.140.10">
    <property type="entry name" value="Cytidine Deaminase, domain 2"/>
    <property type="match status" value="1"/>
</dbReference>
<evidence type="ECO:0000313" key="3">
    <source>
        <dbReference type="Proteomes" id="UP001560293"/>
    </source>
</evidence>
<organism evidence="2 3">
    <name type="scientific">Dietzia cinnamea</name>
    <dbReference type="NCBI Taxonomy" id="321318"/>
    <lineage>
        <taxon>Bacteria</taxon>
        <taxon>Bacillati</taxon>
        <taxon>Actinomycetota</taxon>
        <taxon>Actinomycetes</taxon>
        <taxon>Mycobacteriales</taxon>
        <taxon>Dietziaceae</taxon>
        <taxon>Dietzia</taxon>
    </lineage>
</organism>
<name>A0ABV3YEB1_9ACTN</name>
<comment type="caution">
    <text evidence="2">The sequence shown here is derived from an EMBL/GenBank/DDBJ whole genome shotgun (WGS) entry which is preliminary data.</text>
</comment>
<dbReference type="PANTHER" id="PTHR11079">
    <property type="entry name" value="CYTOSINE DEAMINASE FAMILY MEMBER"/>
    <property type="match status" value="1"/>
</dbReference>
<sequence>MPATADARRQATSDAETWMPHLLTVVEVARRSRAEGNHPFGAVVVDADGEVVATATNTVGCEHDLIGHAETNVVRDVGLRHEPDELEGMTLVTSAEPCVMCAGATYWAGLGRVVYALSESELAVLTGDDPQNLTMAMPCREVFARGRRRIEVIGPVDVPGAREVHDGFWLDA</sequence>
<evidence type="ECO:0000259" key="1">
    <source>
        <dbReference type="PROSITE" id="PS51747"/>
    </source>
</evidence>
<dbReference type="PANTHER" id="PTHR11079:SF162">
    <property type="entry name" value="RIBOFLAVIN BIOSYNTHESIS PROTEIN PYRD, CHLOROPLASTIC"/>
    <property type="match status" value="1"/>
</dbReference>
<dbReference type="Pfam" id="PF00383">
    <property type="entry name" value="dCMP_cyt_deam_1"/>
    <property type="match status" value="1"/>
</dbReference>
<evidence type="ECO:0000313" key="2">
    <source>
        <dbReference type="EMBL" id="MEX6463295.1"/>
    </source>
</evidence>
<dbReference type="InterPro" id="IPR016193">
    <property type="entry name" value="Cytidine_deaminase-like"/>
</dbReference>
<dbReference type="InterPro" id="IPR002125">
    <property type="entry name" value="CMP_dCMP_dom"/>
</dbReference>
<feature type="domain" description="CMP/dCMP-type deaminase" evidence="1">
    <location>
        <begin position="16"/>
        <end position="129"/>
    </location>
</feature>
<proteinExistence type="predicted"/>
<accession>A0ABV3YEB1</accession>
<dbReference type="Proteomes" id="UP001560293">
    <property type="component" value="Unassembled WGS sequence"/>
</dbReference>
<dbReference type="PROSITE" id="PS51747">
    <property type="entry name" value="CYT_DCMP_DEAMINASES_2"/>
    <property type="match status" value="1"/>
</dbReference>
<reference evidence="3" key="1">
    <citation type="submission" date="2024-07" db="EMBL/GenBank/DDBJ databases">
        <title>Pseudomonas strain that inhibits Aeromonas fish pathogens.</title>
        <authorList>
            <person name="Wildschutte H."/>
        </authorList>
    </citation>
    <scope>NUCLEOTIDE SEQUENCE [LARGE SCALE GENOMIC DNA]</scope>
    <source>
        <strain evidence="3">n60</strain>
    </source>
</reference>
<gene>
    <name evidence="2" type="ORF">AB6N35_02845</name>
</gene>
<dbReference type="CDD" id="cd01285">
    <property type="entry name" value="nucleoside_deaminase"/>
    <property type="match status" value="1"/>
</dbReference>
<dbReference type="RefSeq" id="WP_061228878.1">
    <property type="nucleotide sequence ID" value="NZ_JALXPR010000006.1"/>
</dbReference>
<dbReference type="SUPFAM" id="SSF53927">
    <property type="entry name" value="Cytidine deaminase-like"/>
    <property type="match status" value="1"/>
</dbReference>
<protein>
    <submittedName>
        <fullName evidence="2">Nucleoside deaminase</fullName>
    </submittedName>
</protein>
<keyword evidence="3" id="KW-1185">Reference proteome</keyword>
<dbReference type="EMBL" id="JBFTEZ010000002">
    <property type="protein sequence ID" value="MEX6463295.1"/>
    <property type="molecule type" value="Genomic_DNA"/>
</dbReference>